<name>A0A7S2QR59_9APIC</name>
<dbReference type="Gene3D" id="3.40.50.1360">
    <property type="match status" value="1"/>
</dbReference>
<dbReference type="AlphaFoldDB" id="A0A7S2QR59"/>
<evidence type="ECO:0000313" key="6">
    <source>
        <dbReference type="EMBL" id="CAD9649561.1"/>
    </source>
</evidence>
<protein>
    <recommendedName>
        <fullName evidence="4">ribose-5-phosphate isomerase</fullName>
        <ecNumber evidence="4">5.3.1.6</ecNumber>
    </recommendedName>
</protein>
<dbReference type="InterPro" id="IPR050262">
    <property type="entry name" value="Ribose-5P_isomerase"/>
</dbReference>
<dbReference type="UniPathway" id="UPA00115">
    <property type="reaction ID" value="UER00412"/>
</dbReference>
<dbReference type="EC" id="5.3.1.6" evidence="4"/>
<keyword evidence="5" id="KW-0413">Isomerase</keyword>
<dbReference type="GO" id="GO:0009052">
    <property type="term" value="P:pentose-phosphate shunt, non-oxidative branch"/>
    <property type="evidence" value="ECO:0007669"/>
    <property type="project" value="InterPro"/>
</dbReference>
<dbReference type="CDD" id="cd01398">
    <property type="entry name" value="RPI_A"/>
    <property type="match status" value="1"/>
</dbReference>
<evidence type="ECO:0000256" key="2">
    <source>
        <dbReference type="ARBA" id="ARBA00004988"/>
    </source>
</evidence>
<sequence length="201" mass="21769">MKSRELENVLCIPTSEATKELAQNWSIPLTCLDDNSVIDVAIDGADEVDQPHLNLVKGRGGALLREKLVAEASKVFVVVTDISKMQSVGLGTSGAFPVEIIQFCHKHIIRNILSLPSLPASKKGVLRMKDKSGDNIPYVTDNGNFIVDLFFDQALEDAPQVAAELTNVVGVVEHGLFLDMTTAVVVATNEDVNCIWKTNAP</sequence>
<comment type="pathway">
    <text evidence="2">Carbohydrate degradation; pentose phosphate pathway; D-ribose 5-phosphate from D-ribulose 5-phosphate (non-oxidative stage): step 1/1.</text>
</comment>
<evidence type="ECO:0000256" key="4">
    <source>
        <dbReference type="ARBA" id="ARBA00011959"/>
    </source>
</evidence>
<dbReference type="Pfam" id="PF06026">
    <property type="entry name" value="Rib_5-P_isom_A"/>
    <property type="match status" value="1"/>
</dbReference>
<dbReference type="SUPFAM" id="SSF75445">
    <property type="entry name" value="D-ribose-5-phosphate isomerase (RpiA), lid domain"/>
    <property type="match status" value="1"/>
</dbReference>
<comment type="catalytic activity">
    <reaction evidence="1">
        <text>aldehydo-D-ribose 5-phosphate = D-ribulose 5-phosphate</text>
        <dbReference type="Rhea" id="RHEA:14657"/>
        <dbReference type="ChEBI" id="CHEBI:58121"/>
        <dbReference type="ChEBI" id="CHEBI:58273"/>
        <dbReference type="EC" id="5.3.1.6"/>
    </reaction>
</comment>
<dbReference type="Gene3D" id="3.30.70.260">
    <property type="match status" value="1"/>
</dbReference>
<organism evidence="6">
    <name type="scientific">Lankesteria abbotti</name>
    <dbReference type="NCBI Taxonomy" id="340204"/>
    <lineage>
        <taxon>Eukaryota</taxon>
        <taxon>Sar</taxon>
        <taxon>Alveolata</taxon>
        <taxon>Apicomplexa</taxon>
        <taxon>Conoidasida</taxon>
        <taxon>Gregarinasina</taxon>
        <taxon>Eugregarinorida</taxon>
        <taxon>Lecudinidae</taxon>
        <taxon>Lankesteria</taxon>
    </lineage>
</organism>
<dbReference type="EMBL" id="HBHB01002201">
    <property type="protein sequence ID" value="CAD9649561.1"/>
    <property type="molecule type" value="Transcribed_RNA"/>
</dbReference>
<evidence type="ECO:0000256" key="3">
    <source>
        <dbReference type="ARBA" id="ARBA00008088"/>
    </source>
</evidence>
<reference evidence="6" key="1">
    <citation type="submission" date="2021-01" db="EMBL/GenBank/DDBJ databases">
        <authorList>
            <person name="Corre E."/>
            <person name="Pelletier E."/>
            <person name="Niang G."/>
            <person name="Scheremetjew M."/>
            <person name="Finn R."/>
            <person name="Kale V."/>
            <person name="Holt S."/>
            <person name="Cochrane G."/>
            <person name="Meng A."/>
            <person name="Brown T."/>
            <person name="Cohen L."/>
        </authorList>
    </citation>
    <scope>NUCLEOTIDE SEQUENCE</scope>
    <source>
        <strain evidence="6">Grappler Inlet BC</strain>
    </source>
</reference>
<gene>
    <name evidence="6" type="ORF">LABB0372_LOCUS970</name>
</gene>
<dbReference type="SUPFAM" id="SSF100950">
    <property type="entry name" value="NagB/RpiA/CoA transferase-like"/>
    <property type="match status" value="1"/>
</dbReference>
<dbReference type="NCBIfam" id="TIGR00021">
    <property type="entry name" value="rpiA"/>
    <property type="match status" value="1"/>
</dbReference>
<dbReference type="PANTHER" id="PTHR43748:SF3">
    <property type="entry name" value="RIBOSE-5-PHOSPHATE ISOMERASE 3, CHLOROPLASTIC-RELATED"/>
    <property type="match status" value="1"/>
</dbReference>
<evidence type="ECO:0000256" key="1">
    <source>
        <dbReference type="ARBA" id="ARBA00001713"/>
    </source>
</evidence>
<accession>A0A7S2QR59</accession>
<comment type="similarity">
    <text evidence="3">Belongs to the ribose 5-phosphate isomerase family.</text>
</comment>
<dbReference type="InterPro" id="IPR037171">
    <property type="entry name" value="NagB/RpiA_transferase-like"/>
</dbReference>
<evidence type="ECO:0000256" key="5">
    <source>
        <dbReference type="ARBA" id="ARBA00023235"/>
    </source>
</evidence>
<proteinExistence type="inferred from homology"/>
<dbReference type="GO" id="GO:0004751">
    <property type="term" value="F:ribose-5-phosphate isomerase activity"/>
    <property type="evidence" value="ECO:0007669"/>
    <property type="project" value="UniProtKB-EC"/>
</dbReference>
<dbReference type="PANTHER" id="PTHR43748">
    <property type="entry name" value="RIBOSE-5-PHOSPHATE ISOMERASE 3, CHLOROPLASTIC-RELATED"/>
    <property type="match status" value="1"/>
</dbReference>
<dbReference type="InterPro" id="IPR004788">
    <property type="entry name" value="Ribose5P_isomerase_type_A"/>
</dbReference>